<name>A0A521CNE1_9BACL</name>
<keyword evidence="11" id="KW-1185">Reference proteome</keyword>
<comment type="subcellular location">
    <subcellularLocation>
        <location evidence="1">Cell membrane</location>
        <topology evidence="1">Multi-pass membrane protein</topology>
    </subcellularLocation>
</comment>
<evidence type="ECO:0000313" key="11">
    <source>
        <dbReference type="Proteomes" id="UP000315636"/>
    </source>
</evidence>
<dbReference type="InterPro" id="IPR036259">
    <property type="entry name" value="MFS_trans_sf"/>
</dbReference>
<dbReference type="CDD" id="cd17341">
    <property type="entry name" value="MFS_NRT2_like"/>
    <property type="match status" value="1"/>
</dbReference>
<feature type="domain" description="Major facilitator superfamily (MFS) profile" evidence="9">
    <location>
        <begin position="10"/>
        <end position="385"/>
    </location>
</feature>
<evidence type="ECO:0000313" key="10">
    <source>
        <dbReference type="EMBL" id="SMO60967.1"/>
    </source>
</evidence>
<dbReference type="Proteomes" id="UP000315636">
    <property type="component" value="Unassembled WGS sequence"/>
</dbReference>
<dbReference type="GO" id="GO:0005886">
    <property type="term" value="C:plasma membrane"/>
    <property type="evidence" value="ECO:0007669"/>
    <property type="project" value="UniProtKB-SubCell"/>
</dbReference>
<dbReference type="InterPro" id="IPR020846">
    <property type="entry name" value="MFS_dom"/>
</dbReference>
<evidence type="ECO:0000256" key="7">
    <source>
        <dbReference type="ARBA" id="ARBA00023136"/>
    </source>
</evidence>
<organism evidence="10 11">
    <name type="scientific">Melghirimyces algeriensis</name>
    <dbReference type="NCBI Taxonomy" id="910412"/>
    <lineage>
        <taxon>Bacteria</taxon>
        <taxon>Bacillati</taxon>
        <taxon>Bacillota</taxon>
        <taxon>Bacilli</taxon>
        <taxon>Bacillales</taxon>
        <taxon>Thermoactinomycetaceae</taxon>
        <taxon>Melghirimyces</taxon>
    </lineage>
</organism>
<feature type="transmembrane region" description="Helical" evidence="8">
    <location>
        <begin position="242"/>
        <end position="260"/>
    </location>
</feature>
<dbReference type="PANTHER" id="PTHR23515">
    <property type="entry name" value="HIGH-AFFINITY NITRATE TRANSPORTER 2.3"/>
    <property type="match status" value="1"/>
</dbReference>
<evidence type="ECO:0000256" key="8">
    <source>
        <dbReference type="SAM" id="Phobius"/>
    </source>
</evidence>
<feature type="transmembrane region" description="Helical" evidence="8">
    <location>
        <begin position="211"/>
        <end position="230"/>
    </location>
</feature>
<dbReference type="Gene3D" id="1.20.1250.20">
    <property type="entry name" value="MFS general substrate transporter like domains"/>
    <property type="match status" value="2"/>
</dbReference>
<feature type="transmembrane region" description="Helical" evidence="8">
    <location>
        <begin position="162"/>
        <end position="182"/>
    </location>
</feature>
<dbReference type="Pfam" id="PF07690">
    <property type="entry name" value="MFS_1"/>
    <property type="match status" value="1"/>
</dbReference>
<evidence type="ECO:0000256" key="6">
    <source>
        <dbReference type="ARBA" id="ARBA00023063"/>
    </source>
</evidence>
<keyword evidence="7 8" id="KW-0472">Membrane</keyword>
<reference evidence="10 11" key="1">
    <citation type="submission" date="2017-05" db="EMBL/GenBank/DDBJ databases">
        <authorList>
            <person name="Varghese N."/>
            <person name="Submissions S."/>
        </authorList>
    </citation>
    <scope>NUCLEOTIDE SEQUENCE [LARGE SCALE GENOMIC DNA]</scope>
    <source>
        <strain evidence="10 11">DSM 45474</strain>
    </source>
</reference>
<proteinExistence type="inferred from homology"/>
<dbReference type="InterPro" id="IPR011701">
    <property type="entry name" value="MFS"/>
</dbReference>
<feature type="transmembrane region" description="Helical" evidence="8">
    <location>
        <begin position="48"/>
        <end position="64"/>
    </location>
</feature>
<dbReference type="GO" id="GO:0042128">
    <property type="term" value="P:nitrate assimilation"/>
    <property type="evidence" value="ECO:0007669"/>
    <property type="project" value="UniProtKB-KW"/>
</dbReference>
<dbReference type="InterPro" id="IPR044772">
    <property type="entry name" value="NO3_transporter"/>
</dbReference>
<evidence type="ECO:0000259" key="9">
    <source>
        <dbReference type="PROSITE" id="PS50850"/>
    </source>
</evidence>
<accession>A0A521CNE1</accession>
<dbReference type="OrthoDB" id="6360at2"/>
<keyword evidence="5 8" id="KW-1133">Transmembrane helix</keyword>
<feature type="transmembrane region" description="Helical" evidence="8">
    <location>
        <begin position="272"/>
        <end position="290"/>
    </location>
</feature>
<feature type="transmembrane region" description="Helical" evidence="8">
    <location>
        <begin position="132"/>
        <end position="156"/>
    </location>
</feature>
<dbReference type="PROSITE" id="PS50850">
    <property type="entry name" value="MFS"/>
    <property type="match status" value="1"/>
</dbReference>
<gene>
    <name evidence="10" type="ORF">SAMN06264849_10485</name>
</gene>
<dbReference type="SUPFAM" id="SSF103473">
    <property type="entry name" value="MFS general substrate transporter"/>
    <property type="match status" value="1"/>
</dbReference>
<evidence type="ECO:0000256" key="2">
    <source>
        <dbReference type="ARBA" id="ARBA00008432"/>
    </source>
</evidence>
<dbReference type="GO" id="GO:0015112">
    <property type="term" value="F:nitrate transmembrane transporter activity"/>
    <property type="evidence" value="ECO:0007669"/>
    <property type="project" value="InterPro"/>
</dbReference>
<feature type="transmembrane region" description="Helical" evidence="8">
    <location>
        <begin position="9"/>
        <end position="28"/>
    </location>
</feature>
<feature type="transmembrane region" description="Helical" evidence="8">
    <location>
        <begin position="296"/>
        <end position="316"/>
    </location>
</feature>
<comment type="similarity">
    <text evidence="2">Belongs to the major facilitator superfamily. Nitrate/nitrite porter (TC 2.A.1.8) family.</text>
</comment>
<evidence type="ECO:0000256" key="5">
    <source>
        <dbReference type="ARBA" id="ARBA00022989"/>
    </source>
</evidence>
<dbReference type="AlphaFoldDB" id="A0A521CNE1"/>
<feature type="transmembrane region" description="Helical" evidence="8">
    <location>
        <begin position="328"/>
        <end position="347"/>
    </location>
</feature>
<protein>
    <submittedName>
        <fullName evidence="10">MFS transporter, NNP family, nitrate/nitrite transporter</fullName>
    </submittedName>
</protein>
<evidence type="ECO:0000256" key="3">
    <source>
        <dbReference type="ARBA" id="ARBA00022448"/>
    </source>
</evidence>
<keyword evidence="3" id="KW-0813">Transport</keyword>
<feature type="transmembrane region" description="Helical" evidence="8">
    <location>
        <begin position="359"/>
        <end position="377"/>
    </location>
</feature>
<dbReference type="RefSeq" id="WP_142505166.1">
    <property type="nucleotide sequence ID" value="NZ_FXTI01000004.1"/>
</dbReference>
<evidence type="ECO:0000256" key="1">
    <source>
        <dbReference type="ARBA" id="ARBA00004651"/>
    </source>
</evidence>
<keyword evidence="6" id="KW-0534">Nitrate assimilation</keyword>
<feature type="transmembrane region" description="Helical" evidence="8">
    <location>
        <begin position="76"/>
        <end position="94"/>
    </location>
</feature>
<sequence>METLKGRTSALWFSTIAMVVSFAVWAVFSPMANTLQEIYRLSATEKSVLVATPVLLGSIMRIPLGILTDRFGGRRVYTLMMLFLTLPMAGAGFADSYAMLLFWAFFIGMAGTTFAIAIAYVSRWYPPEKQGLVLGITGMGNFGTAVAGFTVPTIVASLGVSWAFWTWGILVGMMALLFWLVTQDLPRPPKTRTLKDALSVVQIRDTWVLSFYYFLTFGGFVAFGIYLPTLLQDLFYLTPVDAGLRAAGFVAIATFVRPVGGYLADRWGAGKVLTALFAGILSCALLISFFTENIIAFTLGCLIGGVMLGAGNGAVFKLVPEVAPEQTGAVTGIVGAAGGIGGFFPPILMGMVKDMTGNYFLGFVLLAVYALICLIMNRRLYDRHHGNDSQIKAKWG</sequence>
<feature type="transmembrane region" description="Helical" evidence="8">
    <location>
        <begin position="100"/>
        <end position="120"/>
    </location>
</feature>
<keyword evidence="4 8" id="KW-0812">Transmembrane</keyword>
<dbReference type="EMBL" id="FXTI01000004">
    <property type="protein sequence ID" value="SMO60967.1"/>
    <property type="molecule type" value="Genomic_DNA"/>
</dbReference>
<evidence type="ECO:0000256" key="4">
    <source>
        <dbReference type="ARBA" id="ARBA00022692"/>
    </source>
</evidence>